<feature type="transmembrane region" description="Helical" evidence="1">
    <location>
        <begin position="137"/>
        <end position="159"/>
    </location>
</feature>
<dbReference type="Pfam" id="PF04474">
    <property type="entry name" value="DUF554"/>
    <property type="match status" value="1"/>
</dbReference>
<proteinExistence type="predicted"/>
<feature type="transmembrane region" description="Helical" evidence="1">
    <location>
        <begin position="32"/>
        <end position="50"/>
    </location>
</feature>
<evidence type="ECO:0000256" key="1">
    <source>
        <dbReference type="SAM" id="Phobius"/>
    </source>
</evidence>
<gene>
    <name evidence="2" type="ORF">SAMN06265827_104175</name>
</gene>
<dbReference type="OrthoDB" id="9797976at2"/>
<evidence type="ECO:0008006" key="4">
    <source>
        <dbReference type="Google" id="ProtNLM"/>
    </source>
</evidence>
<name>A0A285G275_9FIRM</name>
<keyword evidence="1" id="KW-0812">Transmembrane</keyword>
<dbReference type="InterPro" id="IPR007563">
    <property type="entry name" value="DUF554"/>
</dbReference>
<dbReference type="RefSeq" id="WP_097016810.1">
    <property type="nucleotide sequence ID" value="NZ_OBDZ01000004.1"/>
</dbReference>
<feature type="transmembrane region" description="Helical" evidence="1">
    <location>
        <begin position="6"/>
        <end position="25"/>
    </location>
</feature>
<dbReference type="PANTHER" id="PTHR36111">
    <property type="entry name" value="INNER MEMBRANE PROTEIN-RELATED"/>
    <property type="match status" value="1"/>
</dbReference>
<feature type="transmembrane region" description="Helical" evidence="1">
    <location>
        <begin position="179"/>
        <end position="198"/>
    </location>
</feature>
<evidence type="ECO:0000313" key="2">
    <source>
        <dbReference type="EMBL" id="SNY17670.1"/>
    </source>
</evidence>
<organism evidence="2 3">
    <name type="scientific">Orenia metallireducens</name>
    <dbReference type="NCBI Taxonomy" id="1413210"/>
    <lineage>
        <taxon>Bacteria</taxon>
        <taxon>Bacillati</taxon>
        <taxon>Bacillota</taxon>
        <taxon>Clostridia</taxon>
        <taxon>Halanaerobiales</taxon>
        <taxon>Halobacteroidaceae</taxon>
        <taxon>Orenia</taxon>
    </lineage>
</organism>
<accession>A0A285G275</accession>
<evidence type="ECO:0000313" key="3">
    <source>
        <dbReference type="Proteomes" id="UP000219573"/>
    </source>
</evidence>
<dbReference type="PANTHER" id="PTHR36111:SF2">
    <property type="entry name" value="INNER MEMBRANE PROTEIN"/>
    <property type="match status" value="1"/>
</dbReference>
<feature type="transmembrane region" description="Helical" evidence="1">
    <location>
        <begin position="56"/>
        <end position="74"/>
    </location>
</feature>
<reference evidence="3" key="1">
    <citation type="submission" date="2017-09" db="EMBL/GenBank/DDBJ databases">
        <authorList>
            <person name="Varghese N."/>
            <person name="Submissions S."/>
        </authorList>
    </citation>
    <scope>NUCLEOTIDE SEQUENCE [LARGE SCALE GENOMIC DNA]</scope>
    <source>
        <strain evidence="3">MSL47</strain>
    </source>
</reference>
<keyword evidence="3" id="KW-1185">Reference proteome</keyword>
<keyword evidence="1" id="KW-0472">Membrane</keyword>
<sequence length="223" mass="23722">MKGTIVNTISIIIGGSLGMMLGAKLKKRFKETVMQGLSLSVLLIGIQMALSTNNPTYIIFSLLIGGLIGEAINIEDKLESIGKWFERRLGNRGRVAEGFVQCSLIYCVGAMAIMGAIQDGLQHDPSTLYAKALLDGFSGIAFASTLGIGVILSAIPVFLYQGAITLLASQVKVFLTDPIITEMTATGGLLILAIALNMLNITKIKVGNLLPAIFVVIALVYLF</sequence>
<dbReference type="EMBL" id="OBDZ01000004">
    <property type="protein sequence ID" value="SNY17670.1"/>
    <property type="molecule type" value="Genomic_DNA"/>
</dbReference>
<dbReference type="Proteomes" id="UP000219573">
    <property type="component" value="Unassembled WGS sequence"/>
</dbReference>
<dbReference type="AlphaFoldDB" id="A0A285G275"/>
<dbReference type="STRING" id="1413210.U472_00780"/>
<keyword evidence="1" id="KW-1133">Transmembrane helix</keyword>
<protein>
    <recommendedName>
        <fullName evidence="4">DUF554 domain-containing protein</fullName>
    </recommendedName>
</protein>
<feature type="transmembrane region" description="Helical" evidence="1">
    <location>
        <begin position="95"/>
        <end position="117"/>
    </location>
</feature>
<feature type="transmembrane region" description="Helical" evidence="1">
    <location>
        <begin position="204"/>
        <end position="222"/>
    </location>
</feature>